<keyword evidence="2 7" id="KW-0645">Protease</keyword>
<dbReference type="Proteomes" id="UP000242474">
    <property type="component" value="Unassembled WGS sequence"/>
</dbReference>
<name>A0A2G5B4C7_COERN</name>
<evidence type="ECO:0000313" key="10">
    <source>
        <dbReference type="Proteomes" id="UP000242474"/>
    </source>
</evidence>
<dbReference type="CDD" id="cd06455">
    <property type="entry name" value="M3A_TOP"/>
    <property type="match status" value="1"/>
</dbReference>
<dbReference type="FunFam" id="3.40.390.10:FF:000006">
    <property type="entry name" value="Thimet oligopeptidase 1"/>
    <property type="match status" value="1"/>
</dbReference>
<gene>
    <name evidence="9" type="ORF">COEREDRAFT_77185</name>
</gene>
<reference evidence="9 10" key="1">
    <citation type="journal article" date="2015" name="Genome Biol. Evol.">
        <title>Phylogenomic analyses indicate that early fungi evolved digesting cell walls of algal ancestors of land plants.</title>
        <authorList>
            <person name="Chang Y."/>
            <person name="Wang S."/>
            <person name="Sekimoto S."/>
            <person name="Aerts A.L."/>
            <person name="Choi C."/>
            <person name="Clum A."/>
            <person name="LaButti K.M."/>
            <person name="Lindquist E.A."/>
            <person name="Yee Ngan C."/>
            <person name="Ohm R.A."/>
            <person name="Salamov A.A."/>
            <person name="Grigoriev I.V."/>
            <person name="Spatafora J.W."/>
            <person name="Berbee M.L."/>
        </authorList>
    </citation>
    <scope>NUCLEOTIDE SEQUENCE [LARGE SCALE GENOMIC DNA]</scope>
    <source>
        <strain evidence="9 10">NRRL 1564</strain>
    </source>
</reference>
<dbReference type="PANTHER" id="PTHR11804">
    <property type="entry name" value="PROTEASE M3 THIMET OLIGOPEPTIDASE-RELATED"/>
    <property type="match status" value="1"/>
</dbReference>
<comment type="similarity">
    <text evidence="1 7">Belongs to the peptidase M3 family.</text>
</comment>
<keyword evidence="10" id="KW-1185">Reference proteome</keyword>
<dbReference type="Gene3D" id="1.10.1370.10">
    <property type="entry name" value="Neurolysin, domain 3"/>
    <property type="match status" value="1"/>
</dbReference>
<feature type="domain" description="Peptidase M3A/M3B catalytic" evidence="8">
    <location>
        <begin position="221"/>
        <end position="669"/>
    </location>
</feature>
<dbReference type="OrthoDB" id="534666at2759"/>
<dbReference type="GO" id="GO:0005758">
    <property type="term" value="C:mitochondrial intermembrane space"/>
    <property type="evidence" value="ECO:0007669"/>
    <property type="project" value="TreeGrafter"/>
</dbReference>
<keyword evidence="5 7" id="KW-0862">Zinc</keyword>
<protein>
    <submittedName>
        <fullName evidence="9">Zincin</fullName>
    </submittedName>
</protein>
<evidence type="ECO:0000256" key="4">
    <source>
        <dbReference type="ARBA" id="ARBA00022801"/>
    </source>
</evidence>
<dbReference type="SUPFAM" id="SSF55486">
    <property type="entry name" value="Metalloproteases ('zincins'), catalytic domain"/>
    <property type="match status" value="1"/>
</dbReference>
<dbReference type="GO" id="GO:0046872">
    <property type="term" value="F:metal ion binding"/>
    <property type="evidence" value="ECO:0007669"/>
    <property type="project" value="UniProtKB-UniRule"/>
</dbReference>
<dbReference type="Pfam" id="PF01432">
    <property type="entry name" value="Peptidase_M3"/>
    <property type="match status" value="1"/>
</dbReference>
<evidence type="ECO:0000256" key="7">
    <source>
        <dbReference type="RuleBase" id="RU003435"/>
    </source>
</evidence>
<dbReference type="InterPro" id="IPR045090">
    <property type="entry name" value="Pept_M3A_M3B"/>
</dbReference>
<dbReference type="GO" id="GO:0006518">
    <property type="term" value="P:peptide metabolic process"/>
    <property type="evidence" value="ECO:0007669"/>
    <property type="project" value="TreeGrafter"/>
</dbReference>
<evidence type="ECO:0000313" key="9">
    <source>
        <dbReference type="EMBL" id="PIA13859.1"/>
    </source>
</evidence>
<dbReference type="EMBL" id="KZ303525">
    <property type="protein sequence ID" value="PIA13859.1"/>
    <property type="molecule type" value="Genomic_DNA"/>
</dbReference>
<evidence type="ECO:0000256" key="5">
    <source>
        <dbReference type="ARBA" id="ARBA00022833"/>
    </source>
</evidence>
<keyword evidence="3 7" id="KW-0479">Metal-binding</keyword>
<accession>A0A2G5B4C7</accession>
<evidence type="ECO:0000259" key="8">
    <source>
        <dbReference type="Pfam" id="PF01432"/>
    </source>
</evidence>
<comment type="cofactor">
    <cofactor evidence="7">
        <name>Zn(2+)</name>
        <dbReference type="ChEBI" id="CHEBI:29105"/>
    </cofactor>
    <text evidence="7">Binds 1 zinc ion.</text>
</comment>
<evidence type="ECO:0000256" key="1">
    <source>
        <dbReference type="ARBA" id="ARBA00006040"/>
    </source>
</evidence>
<dbReference type="GO" id="GO:0004222">
    <property type="term" value="F:metalloendopeptidase activity"/>
    <property type="evidence" value="ECO:0007669"/>
    <property type="project" value="InterPro"/>
</dbReference>
<dbReference type="InterPro" id="IPR024079">
    <property type="entry name" value="MetalloPept_cat_dom_sf"/>
</dbReference>
<dbReference type="Gene3D" id="3.40.390.10">
    <property type="entry name" value="Collagenase (Catalytic Domain)"/>
    <property type="match status" value="1"/>
</dbReference>
<dbReference type="InterPro" id="IPR024077">
    <property type="entry name" value="Neurolysin/TOP_dom2"/>
</dbReference>
<proteinExistence type="inferred from homology"/>
<dbReference type="InterPro" id="IPR024080">
    <property type="entry name" value="Neurolysin/TOP_N"/>
</dbReference>
<evidence type="ECO:0000256" key="3">
    <source>
        <dbReference type="ARBA" id="ARBA00022723"/>
    </source>
</evidence>
<keyword evidence="6 7" id="KW-0482">Metalloprotease</keyword>
<keyword evidence="4 7" id="KW-0378">Hydrolase</keyword>
<dbReference type="AlphaFoldDB" id="A0A2G5B4C7"/>
<evidence type="ECO:0000256" key="6">
    <source>
        <dbReference type="ARBA" id="ARBA00023049"/>
    </source>
</evidence>
<dbReference type="GO" id="GO:0006508">
    <property type="term" value="P:proteolysis"/>
    <property type="evidence" value="ECO:0007669"/>
    <property type="project" value="UniProtKB-KW"/>
</dbReference>
<sequence length="676" mass="77420">MVARIGSLVKAGVLNFQRKPKEISASVLQLIQHEKQVNDQVAAQKSPTFANTITPLARLENNDGAESAIITFLQNVSTDKNVRDASSEAELKLRSFRMESLMREDVYTSVKAVLDNKHDLSTLDPEDRMLVKKMEVQYRRNGLGLSADKRKQLGEIKRRLIELGVEFSRNINEKDGVILFTRQELDGLPDSYFCDRATQIEEAVEKYIVTTKYPDIVPVMQMAMSGETRRRLQAVEETRCPENIALLQEAIKLRLEAARLLGYQTHAEFVLEENMAKGPEHIMKFEDDLRERLEPLATSEIKEIESLKMKDKEAAGESYKGLFSWDYRYYSNMVKERKHNVSEEEVKQYFPVDKVMRGVLDICQDVLGLKFLKISNPPVWHNEVEMYEVWEANEDEFVGHFYLDLYPRNGKYNHACVNPIRTGYEREDGSREYPAAVMLANFPKPTSTTPALLTHDDVLTLLHEFGHIFHLLCTKTRWSYFGLDSVQMDFIEAPSQMLENWGWEPSVLKKFAIHHKTGEPIPEELVARLIASRNEGAGLFNLRQLFFGLFDMAIHNTRDANIDIPTLYRNLREKITRFANDNQDACGAATFGHMMGGYDAGYYGYLFAKVFSADMYESRFVKDGINNQRTGLDYRNEILRPGGSRDAMISLKQFLGREPNSKAFLKSIGLTNVSST</sequence>
<dbReference type="InterPro" id="IPR001567">
    <property type="entry name" value="Pept_M3A_M3B_dom"/>
</dbReference>
<evidence type="ECO:0000256" key="2">
    <source>
        <dbReference type="ARBA" id="ARBA00022670"/>
    </source>
</evidence>
<dbReference type="PANTHER" id="PTHR11804:SF84">
    <property type="entry name" value="SACCHAROLYSIN"/>
    <property type="match status" value="1"/>
</dbReference>
<dbReference type="Gene3D" id="1.20.1050.40">
    <property type="entry name" value="Endopeptidase. Chain P, domain 1"/>
    <property type="match status" value="1"/>
</dbReference>
<organism evidence="9 10">
    <name type="scientific">Coemansia reversa (strain ATCC 12441 / NRRL 1564)</name>
    <dbReference type="NCBI Taxonomy" id="763665"/>
    <lineage>
        <taxon>Eukaryota</taxon>
        <taxon>Fungi</taxon>
        <taxon>Fungi incertae sedis</taxon>
        <taxon>Zoopagomycota</taxon>
        <taxon>Kickxellomycotina</taxon>
        <taxon>Kickxellomycetes</taxon>
        <taxon>Kickxellales</taxon>
        <taxon>Kickxellaceae</taxon>
        <taxon>Coemansia</taxon>
    </lineage>
</organism>